<evidence type="ECO:0000313" key="3">
    <source>
        <dbReference type="EMBL" id="SEU42206.1"/>
    </source>
</evidence>
<keyword evidence="1" id="KW-0472">Membrane</keyword>
<evidence type="ECO:0000313" key="5">
    <source>
        <dbReference type="Proteomes" id="UP000321514"/>
    </source>
</evidence>
<keyword evidence="1" id="KW-1133">Transmembrane helix</keyword>
<dbReference type="Proteomes" id="UP000183760">
    <property type="component" value="Unassembled WGS sequence"/>
</dbReference>
<dbReference type="EMBL" id="BJXR01000076">
    <property type="protein sequence ID" value="GEN13250.1"/>
    <property type="molecule type" value="Genomic_DNA"/>
</dbReference>
<evidence type="ECO:0000313" key="4">
    <source>
        <dbReference type="Proteomes" id="UP000183760"/>
    </source>
</evidence>
<feature type="transmembrane region" description="Helical" evidence="1">
    <location>
        <begin position="27"/>
        <end position="46"/>
    </location>
</feature>
<feature type="transmembrane region" description="Helical" evidence="1">
    <location>
        <begin position="318"/>
        <end position="336"/>
    </location>
</feature>
<organism evidence="2 5">
    <name type="scientific">Myxococcus fulvus</name>
    <dbReference type="NCBI Taxonomy" id="33"/>
    <lineage>
        <taxon>Bacteria</taxon>
        <taxon>Pseudomonadati</taxon>
        <taxon>Myxococcota</taxon>
        <taxon>Myxococcia</taxon>
        <taxon>Myxococcales</taxon>
        <taxon>Cystobacterineae</taxon>
        <taxon>Myxococcaceae</taxon>
        <taxon>Myxococcus</taxon>
    </lineage>
</organism>
<accession>A0A511TGG0</accession>
<keyword evidence="1" id="KW-0812">Transmembrane</keyword>
<name>A0A511TGG0_MYXFU</name>
<dbReference type="RefSeq" id="WP_245772697.1">
    <property type="nucleotide sequence ID" value="NZ_BJXR01000076.1"/>
</dbReference>
<sequence>MGKRSVTMVAHTPDSDPEHPRPRLAPLALPLVVLLWWVLVVTPVWLQAARACFPNFDLGIYSQAVARLSLGEPNPWISARQVFIFNDHFDPILWVAHPLARLLPPMWAALLVEALFVLLTVAPLRWLQTQGVLSRRALVLLAALLLLSPSVVEALKFPAHPTTWSVLPWVLTGVAFHLRRPALLLASLVLLFSCKEEFAFGGVMLTLALFLRGERRLAAGVGALSLAWLAGVYGLRPWLLGPTVDYGFRLGQGMEGGWPHYLLLRLAPPHLSRMGTLVLLFLPLGLWAWRERLRPDWAWLLVLLPMLGIRFLAMSWRFHYGVSLVAAALMGFLPVLRARRPPAWVLASTSVILLASNEPNLRKLTSTLTSPLTSPRHCPATPERLASLARGVDLLHQHREGSALLSSNLVAPLADRDDIYAVGGPQPDEGRVHEWVLVEKPPHGDVWPLTSERVGELIDVWRKDAGTEVLIDDEHVFMARGRFTAHR</sequence>
<feature type="transmembrane region" description="Helical" evidence="1">
    <location>
        <begin position="217"/>
        <end position="235"/>
    </location>
</feature>
<feature type="transmembrane region" description="Helical" evidence="1">
    <location>
        <begin position="138"/>
        <end position="159"/>
    </location>
</feature>
<protein>
    <submittedName>
        <fullName evidence="3">Predicted membrane protein</fullName>
    </submittedName>
</protein>
<dbReference type="InterPro" id="IPR018650">
    <property type="entry name" value="STSV1_Orf64"/>
</dbReference>
<dbReference type="Proteomes" id="UP000321514">
    <property type="component" value="Unassembled WGS sequence"/>
</dbReference>
<comment type="caution">
    <text evidence="2">The sequence shown here is derived from an EMBL/GenBank/DDBJ whole genome shotgun (WGS) entry which is preliminary data.</text>
</comment>
<proteinExistence type="predicted"/>
<feature type="transmembrane region" description="Helical" evidence="1">
    <location>
        <begin position="106"/>
        <end position="126"/>
    </location>
</feature>
<dbReference type="Pfam" id="PF09852">
    <property type="entry name" value="DUF2079"/>
    <property type="match status" value="1"/>
</dbReference>
<keyword evidence="4" id="KW-1185">Reference proteome</keyword>
<reference evidence="2 5" key="2">
    <citation type="submission" date="2019-07" db="EMBL/GenBank/DDBJ databases">
        <title>Whole genome shotgun sequence of Myxococcus fulvus NBRC 100333.</title>
        <authorList>
            <person name="Hosoyama A."/>
            <person name="Uohara A."/>
            <person name="Ohji S."/>
            <person name="Ichikawa N."/>
        </authorList>
    </citation>
    <scope>NUCLEOTIDE SEQUENCE [LARGE SCALE GENOMIC DNA]</scope>
    <source>
        <strain evidence="2 5">NBRC 100333</strain>
    </source>
</reference>
<gene>
    <name evidence="2" type="ORF">MFU01_82870</name>
    <name evidence="3" type="ORF">SAMN05443572_1193</name>
</gene>
<evidence type="ECO:0000313" key="2">
    <source>
        <dbReference type="EMBL" id="GEN13250.1"/>
    </source>
</evidence>
<reference evidence="3 4" key="1">
    <citation type="submission" date="2016-10" db="EMBL/GenBank/DDBJ databases">
        <authorList>
            <person name="Varghese N."/>
            <person name="Submissions S."/>
        </authorList>
    </citation>
    <scope>NUCLEOTIDE SEQUENCE [LARGE SCALE GENOMIC DNA]</scope>
    <source>
        <strain evidence="3 4">DSM 16525</strain>
    </source>
</reference>
<feature type="transmembrane region" description="Helical" evidence="1">
    <location>
        <begin position="296"/>
        <end position="312"/>
    </location>
</feature>
<feature type="transmembrane region" description="Helical" evidence="1">
    <location>
        <begin position="271"/>
        <end position="289"/>
    </location>
</feature>
<feature type="transmembrane region" description="Helical" evidence="1">
    <location>
        <begin position="182"/>
        <end position="210"/>
    </location>
</feature>
<dbReference type="EMBL" id="FOIB01000019">
    <property type="protein sequence ID" value="SEU42206.1"/>
    <property type="molecule type" value="Genomic_DNA"/>
</dbReference>
<dbReference type="AlphaFoldDB" id="A0A511TGG0"/>
<evidence type="ECO:0000256" key="1">
    <source>
        <dbReference type="SAM" id="Phobius"/>
    </source>
</evidence>